<name>A0A7X3K7R8_9BURK</name>
<evidence type="ECO:0000256" key="3">
    <source>
        <dbReference type="ARBA" id="ARBA00023163"/>
    </source>
</evidence>
<evidence type="ECO:0000256" key="1">
    <source>
        <dbReference type="ARBA" id="ARBA00023015"/>
    </source>
</evidence>
<reference evidence="5 6" key="1">
    <citation type="submission" date="2019-12" db="EMBL/GenBank/DDBJ databases">
        <authorList>
            <person name="Li C."/>
            <person name="Zhao J."/>
        </authorList>
    </citation>
    <scope>NUCLEOTIDE SEQUENCE [LARGE SCALE GENOMIC DNA]</scope>
    <source>
        <strain evidence="5 6">NEAU-DD11</strain>
    </source>
</reference>
<dbReference type="Proteomes" id="UP000443353">
    <property type="component" value="Unassembled WGS sequence"/>
</dbReference>
<dbReference type="CDD" id="cd01575">
    <property type="entry name" value="PBP1_GntR"/>
    <property type="match status" value="1"/>
</dbReference>
<evidence type="ECO:0000313" key="6">
    <source>
        <dbReference type="Proteomes" id="UP000443353"/>
    </source>
</evidence>
<dbReference type="EMBL" id="WSES01000003">
    <property type="protein sequence ID" value="MVW60767.1"/>
    <property type="molecule type" value="Genomic_DNA"/>
</dbReference>
<dbReference type="Pfam" id="PF13377">
    <property type="entry name" value="Peripla_BP_3"/>
    <property type="match status" value="1"/>
</dbReference>
<accession>A0A7X3K7R8</accession>
<dbReference type="SMART" id="SM00354">
    <property type="entry name" value="HTH_LACI"/>
    <property type="match status" value="1"/>
</dbReference>
<gene>
    <name evidence="5" type="ORF">GPY61_12590</name>
</gene>
<comment type="caution">
    <text evidence="5">The sequence shown here is derived from an EMBL/GenBank/DDBJ whole genome shotgun (WGS) entry which is preliminary data.</text>
</comment>
<organism evidence="5 6">
    <name type="scientific">Massilia cellulosiltytica</name>
    <dbReference type="NCBI Taxonomy" id="2683234"/>
    <lineage>
        <taxon>Bacteria</taxon>
        <taxon>Pseudomonadati</taxon>
        <taxon>Pseudomonadota</taxon>
        <taxon>Betaproteobacteria</taxon>
        <taxon>Burkholderiales</taxon>
        <taxon>Oxalobacteraceae</taxon>
        <taxon>Telluria group</taxon>
        <taxon>Massilia</taxon>
    </lineage>
</organism>
<evidence type="ECO:0000313" key="5">
    <source>
        <dbReference type="EMBL" id="MVW60767.1"/>
    </source>
</evidence>
<dbReference type="SUPFAM" id="SSF53822">
    <property type="entry name" value="Periplasmic binding protein-like I"/>
    <property type="match status" value="1"/>
</dbReference>
<dbReference type="Gene3D" id="1.10.260.40">
    <property type="entry name" value="lambda repressor-like DNA-binding domains"/>
    <property type="match status" value="1"/>
</dbReference>
<dbReference type="GO" id="GO:0003700">
    <property type="term" value="F:DNA-binding transcription factor activity"/>
    <property type="evidence" value="ECO:0007669"/>
    <property type="project" value="TreeGrafter"/>
</dbReference>
<dbReference type="InterPro" id="IPR010982">
    <property type="entry name" value="Lambda_DNA-bd_dom_sf"/>
</dbReference>
<dbReference type="InterPro" id="IPR028082">
    <property type="entry name" value="Peripla_BP_I"/>
</dbReference>
<keyword evidence="3" id="KW-0804">Transcription</keyword>
<dbReference type="RefSeq" id="WP_056125721.1">
    <property type="nucleotide sequence ID" value="NZ_WSES01000003.1"/>
</dbReference>
<dbReference type="Pfam" id="PF00356">
    <property type="entry name" value="LacI"/>
    <property type="match status" value="1"/>
</dbReference>
<dbReference type="PANTHER" id="PTHR30146">
    <property type="entry name" value="LACI-RELATED TRANSCRIPTIONAL REPRESSOR"/>
    <property type="match status" value="1"/>
</dbReference>
<dbReference type="Gene3D" id="3.40.50.2300">
    <property type="match status" value="2"/>
</dbReference>
<dbReference type="GO" id="GO:0000976">
    <property type="term" value="F:transcription cis-regulatory region binding"/>
    <property type="evidence" value="ECO:0007669"/>
    <property type="project" value="TreeGrafter"/>
</dbReference>
<dbReference type="InterPro" id="IPR046335">
    <property type="entry name" value="LacI/GalR-like_sensor"/>
</dbReference>
<dbReference type="SUPFAM" id="SSF47413">
    <property type="entry name" value="lambda repressor-like DNA-binding domains"/>
    <property type="match status" value="1"/>
</dbReference>
<dbReference type="AlphaFoldDB" id="A0A7X3K7R8"/>
<sequence length="344" mass="36527">MNDQSDNHPRKRRPTGAVSTLERVAAEAGVSMASASRAFSNPGRVSLQTAQRVKEAAARLGYYPNLIAGGLASQKSRIIGLLVPTIEQSIFSATIQALTDRLAAEGFHVMIGQTGLHDEHLADLVGSMVGHRPSGVIVTGVIESDDLREILSKSHIPIIETWDLPADPIDMAVGFSHEAVGREIGRFLIESGYRRPFVATATGIRASARHRGLAACFLEAGRRAPPFGCYEPPTSVTQGRAALAHVLASERDTDVIVCSSDWMALGVIVEARLRNLRVPRDVAVVGFGNSSLVSELEPALTTIVIDGSAIAREAVSLLLNKARGDASAAPVVDVGYSLLRRGSA</sequence>
<evidence type="ECO:0000259" key="4">
    <source>
        <dbReference type="PROSITE" id="PS50932"/>
    </source>
</evidence>
<proteinExistence type="predicted"/>
<keyword evidence="2 5" id="KW-0238">DNA-binding</keyword>
<dbReference type="InterPro" id="IPR000843">
    <property type="entry name" value="HTH_LacI"/>
</dbReference>
<keyword evidence="1" id="KW-0805">Transcription regulation</keyword>
<evidence type="ECO:0000256" key="2">
    <source>
        <dbReference type="ARBA" id="ARBA00023125"/>
    </source>
</evidence>
<dbReference type="CDD" id="cd01392">
    <property type="entry name" value="HTH_LacI"/>
    <property type="match status" value="1"/>
</dbReference>
<dbReference type="PROSITE" id="PS50932">
    <property type="entry name" value="HTH_LACI_2"/>
    <property type="match status" value="1"/>
</dbReference>
<feature type="domain" description="HTH lacI-type" evidence="4">
    <location>
        <begin position="19"/>
        <end position="73"/>
    </location>
</feature>
<protein>
    <submittedName>
        <fullName evidence="5">LacI family DNA-binding transcriptional regulator</fullName>
    </submittedName>
</protein>
<keyword evidence="6" id="KW-1185">Reference proteome</keyword>
<dbReference type="PANTHER" id="PTHR30146:SF33">
    <property type="entry name" value="TRANSCRIPTIONAL REGULATOR"/>
    <property type="match status" value="1"/>
</dbReference>